<proteinExistence type="predicted"/>
<gene>
    <name evidence="1" type="ORF">DIS24_g8939</name>
</gene>
<organism evidence="1 2">
    <name type="scientific">Lasiodiplodia hormozganensis</name>
    <dbReference type="NCBI Taxonomy" id="869390"/>
    <lineage>
        <taxon>Eukaryota</taxon>
        <taxon>Fungi</taxon>
        <taxon>Dikarya</taxon>
        <taxon>Ascomycota</taxon>
        <taxon>Pezizomycotina</taxon>
        <taxon>Dothideomycetes</taxon>
        <taxon>Dothideomycetes incertae sedis</taxon>
        <taxon>Botryosphaeriales</taxon>
        <taxon>Botryosphaeriaceae</taxon>
        <taxon>Lasiodiplodia</taxon>
    </lineage>
</organism>
<evidence type="ECO:0000313" key="1">
    <source>
        <dbReference type="EMBL" id="KAK0642536.1"/>
    </source>
</evidence>
<name>A0AA39XZQ8_9PEZI</name>
<dbReference type="Proteomes" id="UP001175001">
    <property type="component" value="Unassembled WGS sequence"/>
</dbReference>
<protein>
    <submittedName>
        <fullName evidence="1">Uncharacterized protein</fullName>
    </submittedName>
</protein>
<accession>A0AA39XZQ8</accession>
<reference evidence="1" key="1">
    <citation type="submission" date="2023-06" db="EMBL/GenBank/DDBJ databases">
        <title>Multi-omics analyses reveal the molecular pathogenesis toolkit of Lasiodiplodia hormozganensis, a cross-kingdom pathogen.</title>
        <authorList>
            <person name="Felix C."/>
            <person name="Meneses R."/>
            <person name="Goncalves M.F.M."/>
            <person name="Tilleman L."/>
            <person name="Duarte A.S."/>
            <person name="Jorrin-Novo J.V."/>
            <person name="Van De Peer Y."/>
            <person name="Deforce D."/>
            <person name="Van Nieuwerburgh F."/>
            <person name="Esteves A.C."/>
            <person name="Alves A."/>
        </authorList>
    </citation>
    <scope>NUCLEOTIDE SEQUENCE</scope>
    <source>
        <strain evidence="1">CBS 339.90</strain>
    </source>
</reference>
<sequence length="286" mass="32776">MSNPEATDLGRLSELPQDATIQTLETYDAIMATADFCKLDDKTTADKAVQDNTKMPSVWFVNFPNKLPAEQQEKLRIYQQSILDYRCWASLIWWRNVYSRPDIGQDDEPEEIAARTAYCAKVAVAHMKKTPWLAVSQDQDLSKKITCNVKDFHTELIKAILDGFVGISEGIRNAVEKILDSLRRTISSSEKSSQRKMIVCERYEYISQTDQIRSYVRLVSFSVTESVKNVQNAKKTETFVTCEIDYNEYEATFNQRLWEKVAADIEEVKKKAAKELVDNETVDCPP</sequence>
<keyword evidence="2" id="KW-1185">Reference proteome</keyword>
<evidence type="ECO:0000313" key="2">
    <source>
        <dbReference type="Proteomes" id="UP001175001"/>
    </source>
</evidence>
<dbReference type="AlphaFoldDB" id="A0AA39XZQ8"/>
<comment type="caution">
    <text evidence="1">The sequence shown here is derived from an EMBL/GenBank/DDBJ whole genome shotgun (WGS) entry which is preliminary data.</text>
</comment>
<dbReference type="EMBL" id="JAUJDW010000072">
    <property type="protein sequence ID" value="KAK0642536.1"/>
    <property type="molecule type" value="Genomic_DNA"/>
</dbReference>